<dbReference type="PROSITE" id="PS50878">
    <property type="entry name" value="RT_POL"/>
    <property type="match status" value="1"/>
</dbReference>
<dbReference type="AlphaFoldDB" id="A0A2Z6FB54"/>
<evidence type="ECO:0000313" key="2">
    <source>
        <dbReference type="EMBL" id="BBE20961.1"/>
    </source>
</evidence>
<keyword evidence="2" id="KW-0695">RNA-directed DNA polymerase</keyword>
<dbReference type="InterPro" id="IPR043502">
    <property type="entry name" value="DNA/RNA_pol_sf"/>
</dbReference>
<proteinExistence type="predicted"/>
<protein>
    <submittedName>
        <fullName evidence="2">Group II intron reverse transcriptase/maturase</fullName>
    </submittedName>
</protein>
<geneLocation type="mitochondrion" evidence="2"/>
<accession>A0A2Z6FB54</accession>
<dbReference type="PANTHER" id="PTHR34047:SF10">
    <property type="entry name" value="GROUP II INTRON-ASSOCIATED OPEN READING FRAME"/>
    <property type="match status" value="1"/>
</dbReference>
<dbReference type="SUPFAM" id="SSF56672">
    <property type="entry name" value="DNA/RNA polymerases"/>
    <property type="match status" value="1"/>
</dbReference>
<reference evidence="2" key="1">
    <citation type="submission" date="2018-05" db="EMBL/GenBank/DDBJ databases">
        <title>The mitochondrial and chloroplast genome sequences of Ulva ohnoi, a green-tide-forming macroalga in the southern coast regions of Japan.</title>
        <authorList>
            <person name="Suzuki S."/>
            <person name="Yamaguchi H."/>
            <person name="Hiraoka M."/>
            <person name="Kawachi M."/>
        </authorList>
    </citation>
    <scope>NUCLEOTIDE SEQUENCE</scope>
    <source>
        <strain evidence="2">KU-3321</strain>
    </source>
</reference>
<sequence length="160" mass="17844">MTLEPEWESKFEPNSYGFRPGRSSRDAIEAIHHTLRGTKTGKFVLDADISKCFDKIDHDKLLTKIDTFPQLRNQIKSWLRAGVFEKGAYSPTSAGTPQGGVISPLLSNIALHGMETHLKEWVVTQEILSQNGVKLSPASKRASLSVIRYADDFVDTKINT</sequence>
<evidence type="ECO:0000259" key="1">
    <source>
        <dbReference type="PROSITE" id="PS50878"/>
    </source>
</evidence>
<name>A0A2Z6FB54_9CHLO</name>
<dbReference type="PANTHER" id="PTHR34047">
    <property type="entry name" value="NUCLEAR INTRON MATURASE 1, MITOCHONDRIAL-RELATED"/>
    <property type="match status" value="1"/>
</dbReference>
<keyword evidence="2" id="KW-0496">Mitochondrion</keyword>
<dbReference type="CDD" id="cd01651">
    <property type="entry name" value="RT_G2_intron"/>
    <property type="match status" value="1"/>
</dbReference>
<feature type="domain" description="Reverse transcriptase" evidence="1">
    <location>
        <begin position="1"/>
        <end position="160"/>
    </location>
</feature>
<gene>
    <name evidence="2" type="primary">orf-160</name>
</gene>
<dbReference type="GO" id="GO:0003964">
    <property type="term" value="F:RNA-directed DNA polymerase activity"/>
    <property type="evidence" value="ECO:0007669"/>
    <property type="project" value="UniProtKB-KW"/>
</dbReference>
<dbReference type="InterPro" id="IPR051083">
    <property type="entry name" value="GrpII_Intron_Splice-Mob/Def"/>
</dbReference>
<keyword evidence="2" id="KW-0808">Transferase</keyword>
<dbReference type="InterPro" id="IPR000477">
    <property type="entry name" value="RT_dom"/>
</dbReference>
<organism evidence="2">
    <name type="scientific">Ulva ohnoi</name>
    <dbReference type="NCBI Taxonomy" id="240864"/>
    <lineage>
        <taxon>Eukaryota</taxon>
        <taxon>Viridiplantae</taxon>
        <taxon>Chlorophyta</taxon>
        <taxon>core chlorophytes</taxon>
        <taxon>Ulvophyceae</taxon>
        <taxon>OUU clade</taxon>
        <taxon>Ulvales</taxon>
        <taxon>Ulvaceae</taxon>
        <taxon>Ulva</taxon>
    </lineage>
</organism>
<dbReference type="EMBL" id="AP018695">
    <property type="protein sequence ID" value="BBE20961.1"/>
    <property type="molecule type" value="Genomic_DNA"/>
</dbReference>
<keyword evidence="2" id="KW-0548">Nucleotidyltransferase</keyword>
<dbReference type="Pfam" id="PF00078">
    <property type="entry name" value="RVT_1"/>
    <property type="match status" value="1"/>
</dbReference>